<dbReference type="CDD" id="cd02440">
    <property type="entry name" value="AdoMet_MTases"/>
    <property type="match status" value="1"/>
</dbReference>
<dbReference type="PANTHER" id="PTHR10509:SF85">
    <property type="entry name" value="O-METHYLTRANSFERASE RV1220C-RELATED"/>
    <property type="match status" value="1"/>
</dbReference>
<dbReference type="PANTHER" id="PTHR10509">
    <property type="entry name" value="O-METHYLTRANSFERASE-RELATED"/>
    <property type="match status" value="1"/>
</dbReference>
<organism evidence="4 5">
    <name type="scientific">Renibacterium salmoninarum (strain ATCC 33209 / DSM 20767 / JCM 11484 / NBRC 15589 / NCIMB 2235)</name>
    <dbReference type="NCBI Taxonomy" id="288705"/>
    <lineage>
        <taxon>Bacteria</taxon>
        <taxon>Bacillati</taxon>
        <taxon>Actinomycetota</taxon>
        <taxon>Actinomycetes</taxon>
        <taxon>Micrococcales</taxon>
        <taxon>Micrococcaceae</taxon>
        <taxon>Renibacterium</taxon>
    </lineage>
</organism>
<sequence>MPIRSRLGIMSTDKTTSWSYTEGLPVEDERLLRARERSHELGSPTVTPATGALLSVLAASSKAQTAVEIGAGAGVSGVYLLRGLPTAAVLTSIDGDVETLKAAREAFSEAGFPANRTRTISGRAADVLPRLTDAAYDLVFVNADKASYPIYVDQAVRLLKAGGLLIVNDALDKDRVAEPAVREASTVVLREVGKNIRDDERLVSTLLPTGDGVLLAVKR</sequence>
<evidence type="ECO:0000256" key="1">
    <source>
        <dbReference type="ARBA" id="ARBA00022603"/>
    </source>
</evidence>
<dbReference type="EMBL" id="CP000910">
    <property type="protein sequence ID" value="ABY22928.1"/>
    <property type="molecule type" value="Genomic_DNA"/>
</dbReference>
<dbReference type="GO" id="GO:0032259">
    <property type="term" value="P:methylation"/>
    <property type="evidence" value="ECO:0007669"/>
    <property type="project" value="UniProtKB-KW"/>
</dbReference>
<dbReference type="InterPro" id="IPR029063">
    <property type="entry name" value="SAM-dependent_MTases_sf"/>
</dbReference>
<keyword evidence="1 4" id="KW-0489">Methyltransferase</keyword>
<evidence type="ECO:0000256" key="3">
    <source>
        <dbReference type="ARBA" id="ARBA00022691"/>
    </source>
</evidence>
<gene>
    <name evidence="4" type="ordered locus">RSal33209_1190</name>
</gene>
<dbReference type="SUPFAM" id="SSF53335">
    <property type="entry name" value="S-adenosyl-L-methionine-dependent methyltransferases"/>
    <property type="match status" value="1"/>
</dbReference>
<dbReference type="HOGENOM" id="CLU_067676_2_0_11"/>
<evidence type="ECO:0000313" key="4">
    <source>
        <dbReference type="EMBL" id="ABY22928.1"/>
    </source>
</evidence>
<reference evidence="5" key="1">
    <citation type="journal article" date="2008" name="J. Bacteriol.">
        <title>Genome sequence of the fish pathogen Renibacterium salmoninarum suggests reductive evolution away from an environmental Arthrobacter ancestor.</title>
        <authorList>
            <person name="Wiens G.D."/>
            <person name="Rockey D.D."/>
            <person name="Wu Z."/>
            <person name="Chang J."/>
            <person name="Levy R."/>
            <person name="Crane S."/>
            <person name="Chen D.S."/>
            <person name="Capri G.R."/>
            <person name="Burnett J.R."/>
            <person name="Sudheesh P.S."/>
            <person name="Schipma M.J."/>
            <person name="Burd H."/>
            <person name="Bhattacharyya A."/>
            <person name="Rhodes L.D."/>
            <person name="Kaul R."/>
            <person name="Strom M.S."/>
        </authorList>
    </citation>
    <scope>NUCLEOTIDE SEQUENCE [LARGE SCALE GENOMIC DNA]</scope>
    <source>
        <strain evidence="5">ATCC 33209 / DSM 20767 / JCM 11484 / NBRC 15589 / NCIMB 2235</strain>
    </source>
</reference>
<proteinExistence type="predicted"/>
<keyword evidence="3" id="KW-0949">S-adenosyl-L-methionine</keyword>
<dbReference type="KEGG" id="rsa:RSal33209_1190"/>
<dbReference type="InterPro" id="IPR002935">
    <property type="entry name" value="SAM_O-MeTrfase"/>
</dbReference>
<dbReference type="SMR" id="A9WPF3"/>
<keyword evidence="2 4" id="KW-0808">Transferase</keyword>
<dbReference type="GO" id="GO:0008757">
    <property type="term" value="F:S-adenosylmethionine-dependent methyltransferase activity"/>
    <property type="evidence" value="ECO:0007669"/>
    <property type="project" value="TreeGrafter"/>
</dbReference>
<dbReference type="PROSITE" id="PS51682">
    <property type="entry name" value="SAM_OMT_I"/>
    <property type="match status" value="1"/>
</dbReference>
<accession>A9WPF3</accession>
<dbReference type="InterPro" id="IPR050362">
    <property type="entry name" value="Cation-dep_OMT"/>
</dbReference>
<dbReference type="Gene3D" id="3.40.50.150">
    <property type="entry name" value="Vaccinia Virus protein VP39"/>
    <property type="match status" value="1"/>
</dbReference>
<keyword evidence="5" id="KW-1185">Reference proteome</keyword>
<dbReference type="Proteomes" id="UP000002007">
    <property type="component" value="Chromosome"/>
</dbReference>
<dbReference type="eggNOG" id="COG4122">
    <property type="taxonomic scope" value="Bacteria"/>
</dbReference>
<dbReference type="GO" id="GO:0008171">
    <property type="term" value="F:O-methyltransferase activity"/>
    <property type="evidence" value="ECO:0007669"/>
    <property type="project" value="InterPro"/>
</dbReference>
<dbReference type="AlphaFoldDB" id="A9WPF3"/>
<evidence type="ECO:0000313" key="5">
    <source>
        <dbReference type="Proteomes" id="UP000002007"/>
    </source>
</evidence>
<protein>
    <submittedName>
        <fullName evidence="4">O-methyltransferase</fullName>
        <ecNumber evidence="4">2.1.1.-</ecNumber>
    </submittedName>
</protein>
<evidence type="ECO:0000256" key="2">
    <source>
        <dbReference type="ARBA" id="ARBA00022679"/>
    </source>
</evidence>
<dbReference type="Pfam" id="PF01596">
    <property type="entry name" value="Methyltransf_3"/>
    <property type="match status" value="1"/>
</dbReference>
<dbReference type="EC" id="2.1.1.-" evidence="4"/>
<dbReference type="STRING" id="288705.RSal33209_1190"/>
<name>A9WPF3_RENSM</name>